<feature type="signal peptide" evidence="1">
    <location>
        <begin position="1"/>
        <end position="19"/>
    </location>
</feature>
<dbReference type="EMBL" id="KQ964596">
    <property type="protein sequence ID" value="KXN68103.1"/>
    <property type="molecule type" value="Genomic_DNA"/>
</dbReference>
<dbReference type="PANTHER" id="PTHR36182">
    <property type="entry name" value="PROTEIN, PUTATIVE (AFU_ORTHOLOGUE AFUA_6G10930)-RELATED"/>
    <property type="match status" value="1"/>
</dbReference>
<name>A0A137NZ48_CONC2</name>
<dbReference type="Proteomes" id="UP000070444">
    <property type="component" value="Unassembled WGS sequence"/>
</dbReference>
<evidence type="ECO:0000256" key="1">
    <source>
        <dbReference type="SAM" id="SignalP"/>
    </source>
</evidence>
<evidence type="ECO:0000313" key="2">
    <source>
        <dbReference type="EMBL" id="KXN68103.1"/>
    </source>
</evidence>
<organism evidence="2 3">
    <name type="scientific">Conidiobolus coronatus (strain ATCC 28846 / CBS 209.66 / NRRL 28638)</name>
    <name type="common">Delacroixia coronata</name>
    <dbReference type="NCBI Taxonomy" id="796925"/>
    <lineage>
        <taxon>Eukaryota</taxon>
        <taxon>Fungi</taxon>
        <taxon>Fungi incertae sedis</taxon>
        <taxon>Zoopagomycota</taxon>
        <taxon>Entomophthoromycotina</taxon>
        <taxon>Entomophthoromycetes</taxon>
        <taxon>Entomophthorales</taxon>
        <taxon>Ancylistaceae</taxon>
        <taxon>Conidiobolus</taxon>
    </lineage>
</organism>
<keyword evidence="1" id="KW-0732">Signal</keyword>
<keyword evidence="3" id="KW-1185">Reference proteome</keyword>
<dbReference type="Gene3D" id="2.70.50.70">
    <property type="match status" value="1"/>
</dbReference>
<dbReference type="PANTHER" id="PTHR36182:SF1">
    <property type="entry name" value="PROTEIN, PUTATIVE (AFU_ORTHOLOGUE AFUA_6G10930)-RELATED"/>
    <property type="match status" value="1"/>
</dbReference>
<feature type="chain" id="PRO_5007294326" evidence="1">
    <location>
        <begin position="20"/>
        <end position="210"/>
    </location>
</feature>
<proteinExistence type="predicted"/>
<gene>
    <name evidence="2" type="ORF">CONCODRAFT_42107</name>
</gene>
<sequence length="210" mass="22779">MRTFSCLLTITALVSYVVGHMEIKSPPPRKSQFSQYYQSKDDVDWDLTAPLGSETGFDYPYPCRGAPQGPAQGTYAAGSTIQVKFDNGNIHNGGHCQFGISYDNGKTVAVLSTVLTNCFKNGLTFPVTIPAGAAPSDKAVLVWAWINAEGNREYYSNCVDIKITGGNPSGSITGPELLIGNLPGYPIFPEFYAGDRKELFNKRPIITVKP</sequence>
<accession>A0A137NZ48</accession>
<dbReference type="OMA" id="VYPCRGY"/>
<reference evidence="2 3" key="1">
    <citation type="journal article" date="2015" name="Genome Biol. Evol.">
        <title>Phylogenomic analyses indicate that early fungi evolved digesting cell walls of algal ancestors of land plants.</title>
        <authorList>
            <person name="Chang Y."/>
            <person name="Wang S."/>
            <person name="Sekimoto S."/>
            <person name="Aerts A.L."/>
            <person name="Choi C."/>
            <person name="Clum A."/>
            <person name="LaButti K.M."/>
            <person name="Lindquist E.A."/>
            <person name="Yee Ngan C."/>
            <person name="Ohm R.A."/>
            <person name="Salamov A.A."/>
            <person name="Grigoriev I.V."/>
            <person name="Spatafora J.W."/>
            <person name="Berbee M.L."/>
        </authorList>
    </citation>
    <scope>NUCLEOTIDE SEQUENCE [LARGE SCALE GENOMIC DNA]</scope>
    <source>
        <strain evidence="2 3">NRRL 28638</strain>
    </source>
</reference>
<dbReference type="OrthoDB" id="2342176at2759"/>
<evidence type="ECO:0000313" key="3">
    <source>
        <dbReference type="Proteomes" id="UP000070444"/>
    </source>
</evidence>
<protein>
    <submittedName>
        <fullName evidence="2">Uncharacterized protein</fullName>
    </submittedName>
</protein>
<dbReference type="AlphaFoldDB" id="A0A137NZ48"/>